<reference evidence="5" key="1">
    <citation type="submission" date="2015-07" db="EMBL/GenBank/DDBJ databases">
        <authorList>
            <person name="Teixeira M.M."/>
            <person name="Souza R.C."/>
            <person name="Almeida L.G."/>
            <person name="Vicente V.A."/>
            <person name="de Hoog S."/>
            <person name="Bocca A.L."/>
            <person name="de Almeida S.R."/>
            <person name="Vasconcelos A.T."/>
            <person name="Felipe M.S."/>
        </authorList>
    </citation>
    <scope>NUCLEOTIDE SEQUENCE [LARGE SCALE GENOMIC DNA]</scope>
    <source>
        <strain evidence="5">KSF</strain>
    </source>
</reference>
<dbReference type="InterPro" id="IPR012132">
    <property type="entry name" value="GMC_OxRdtase"/>
</dbReference>
<dbReference type="VEuPathDB" id="FungiDB:CLCR_02510"/>
<evidence type="ECO:0000256" key="2">
    <source>
        <dbReference type="SAM" id="MobiDB-lite"/>
    </source>
</evidence>
<comment type="similarity">
    <text evidence="1">Belongs to the GMC oxidoreductase family.</text>
</comment>
<dbReference type="OrthoDB" id="269227at2759"/>
<proteinExistence type="inferred from homology"/>
<dbReference type="VEuPathDB" id="FungiDB:G647_02105"/>
<feature type="domain" description="Glucose-methanol-choline oxidoreductase N-terminal" evidence="3">
    <location>
        <begin position="192"/>
        <end position="254"/>
    </location>
</feature>
<evidence type="ECO:0000259" key="3">
    <source>
        <dbReference type="Pfam" id="PF00732"/>
    </source>
</evidence>
<dbReference type="InterPro" id="IPR000172">
    <property type="entry name" value="GMC_OxRdtase_N"/>
</dbReference>
<dbReference type="Gene3D" id="3.50.50.60">
    <property type="entry name" value="FAD/NAD(P)-binding domain"/>
    <property type="match status" value="2"/>
</dbReference>
<dbReference type="AlphaFoldDB" id="A0A1C1CFM9"/>
<dbReference type="InterPro" id="IPR036188">
    <property type="entry name" value="FAD/NAD-bd_sf"/>
</dbReference>
<evidence type="ECO:0000313" key="5">
    <source>
        <dbReference type="Proteomes" id="UP000094526"/>
    </source>
</evidence>
<dbReference type="GO" id="GO:0050660">
    <property type="term" value="F:flavin adenine dinucleotide binding"/>
    <property type="evidence" value="ECO:0007669"/>
    <property type="project" value="InterPro"/>
</dbReference>
<accession>A0A1C1CFM9</accession>
<dbReference type="Gene3D" id="3.30.560.10">
    <property type="entry name" value="Glucose Oxidase, domain 3"/>
    <property type="match status" value="1"/>
</dbReference>
<dbReference type="SUPFAM" id="SSF51905">
    <property type="entry name" value="FAD/NAD(P)-binding domain"/>
    <property type="match status" value="1"/>
</dbReference>
<comment type="caution">
    <text evidence="4">The sequence shown here is derived from an EMBL/GenBank/DDBJ whole genome shotgun (WGS) entry which is preliminary data.</text>
</comment>
<dbReference type="EMBL" id="LGRB01000014">
    <property type="protein sequence ID" value="OCT47333.1"/>
    <property type="molecule type" value="Genomic_DNA"/>
</dbReference>
<dbReference type="PANTHER" id="PTHR11552">
    <property type="entry name" value="GLUCOSE-METHANOL-CHOLINE GMC OXIDOREDUCTASE"/>
    <property type="match status" value="1"/>
</dbReference>
<keyword evidence="5" id="KW-1185">Reference proteome</keyword>
<dbReference type="PANTHER" id="PTHR11552:SF123">
    <property type="entry name" value="GMC OXIDOREDUCTASE (AFU_ORTHOLOGUE AFUA_2G01770)-RELATED"/>
    <property type="match status" value="1"/>
</dbReference>
<dbReference type="GO" id="GO:0016614">
    <property type="term" value="F:oxidoreductase activity, acting on CH-OH group of donors"/>
    <property type="evidence" value="ECO:0007669"/>
    <property type="project" value="InterPro"/>
</dbReference>
<name>A0A1C1CFM9_9EURO</name>
<gene>
    <name evidence="4" type="ORF">CLCR_02510</name>
</gene>
<organism evidence="4 5">
    <name type="scientific">Cladophialophora carrionii</name>
    <dbReference type="NCBI Taxonomy" id="86049"/>
    <lineage>
        <taxon>Eukaryota</taxon>
        <taxon>Fungi</taxon>
        <taxon>Dikarya</taxon>
        <taxon>Ascomycota</taxon>
        <taxon>Pezizomycotina</taxon>
        <taxon>Eurotiomycetes</taxon>
        <taxon>Chaetothyriomycetidae</taxon>
        <taxon>Chaetothyriales</taxon>
        <taxon>Herpotrichiellaceae</taxon>
        <taxon>Cladophialophora</taxon>
    </lineage>
</organism>
<feature type="compositionally biased region" description="Basic and acidic residues" evidence="2">
    <location>
        <begin position="257"/>
        <end position="273"/>
    </location>
</feature>
<feature type="region of interest" description="Disordered" evidence="2">
    <location>
        <begin position="257"/>
        <end position="283"/>
    </location>
</feature>
<dbReference type="Proteomes" id="UP000094526">
    <property type="component" value="Unassembled WGS sequence"/>
</dbReference>
<feature type="domain" description="Glucose-methanol-choline oxidoreductase N-terminal" evidence="3">
    <location>
        <begin position="11"/>
        <end position="126"/>
    </location>
</feature>
<sequence>MGSPSSASNIYDYILVGGGVCGLALASRLLRLLPPSDTEQVLVPDAGVDPATVDPGHILSSQTSHLARESRHSYQLTVAPNRNLGGRRATVPMEKGLGGSAAINGGAWTNGSRSDFDLWARIVGEPLTWKKVPAERDGADHAGGGGRRREEADVKYLIDGNGKGQDGLTGFAEVWVDGIRQLPGKFQDLTRVEVLTESVVQRVTFEQGDEQSLANGVDWASGEHFVARKEVILSAGVFHSPQILKLSGIGDRAELEKHGIKKDPRISRSREETQGPPSYLHNLETEHPEKGLAIGSPLFTDPTYFGGWSLEVD</sequence>
<evidence type="ECO:0000256" key="1">
    <source>
        <dbReference type="ARBA" id="ARBA00010790"/>
    </source>
</evidence>
<dbReference type="VEuPathDB" id="FungiDB:G647_02104"/>
<evidence type="ECO:0000313" key="4">
    <source>
        <dbReference type="EMBL" id="OCT47333.1"/>
    </source>
</evidence>
<dbReference type="Pfam" id="PF00732">
    <property type="entry name" value="GMC_oxred_N"/>
    <property type="match status" value="2"/>
</dbReference>
<protein>
    <submittedName>
        <fullName evidence="4">Choline dehydrogenase</fullName>
    </submittedName>
</protein>
<dbReference type="STRING" id="86049.A0A1C1CFM9"/>